<evidence type="ECO:0000313" key="1">
    <source>
        <dbReference type="EMBL" id="GFY50933.1"/>
    </source>
</evidence>
<proteinExistence type="predicted"/>
<dbReference type="Proteomes" id="UP000886998">
    <property type="component" value="Unassembled WGS sequence"/>
</dbReference>
<keyword evidence="2" id="KW-1185">Reference proteome</keyword>
<name>A0A8X6XBZ2_9ARAC</name>
<organism evidence="1 2">
    <name type="scientific">Trichonephila inaurata madagascariensis</name>
    <dbReference type="NCBI Taxonomy" id="2747483"/>
    <lineage>
        <taxon>Eukaryota</taxon>
        <taxon>Metazoa</taxon>
        <taxon>Ecdysozoa</taxon>
        <taxon>Arthropoda</taxon>
        <taxon>Chelicerata</taxon>
        <taxon>Arachnida</taxon>
        <taxon>Araneae</taxon>
        <taxon>Araneomorphae</taxon>
        <taxon>Entelegynae</taxon>
        <taxon>Araneoidea</taxon>
        <taxon>Nephilidae</taxon>
        <taxon>Trichonephila</taxon>
        <taxon>Trichonephila inaurata</taxon>
    </lineage>
</organism>
<accession>A0A8X6XBZ2</accession>
<sequence length="95" mass="11222">MPRISGKNIERIRNTCEGSPHEIDLRRNLRVRNATKTCIACSQTEVENDTVCNSTCTAIETRRLQQIYKLRLCWKEWRMKRLLIISFLTMNQPLI</sequence>
<protein>
    <submittedName>
        <fullName evidence="1">Uncharacterized protein</fullName>
    </submittedName>
</protein>
<comment type="caution">
    <text evidence="1">The sequence shown here is derived from an EMBL/GenBank/DDBJ whole genome shotgun (WGS) entry which is preliminary data.</text>
</comment>
<evidence type="ECO:0000313" key="2">
    <source>
        <dbReference type="Proteomes" id="UP000886998"/>
    </source>
</evidence>
<dbReference type="EMBL" id="BMAV01007805">
    <property type="protein sequence ID" value="GFY50933.1"/>
    <property type="molecule type" value="Genomic_DNA"/>
</dbReference>
<reference evidence="1" key="1">
    <citation type="submission" date="2020-08" db="EMBL/GenBank/DDBJ databases">
        <title>Multicomponent nature underlies the extraordinary mechanical properties of spider dragline silk.</title>
        <authorList>
            <person name="Kono N."/>
            <person name="Nakamura H."/>
            <person name="Mori M."/>
            <person name="Yoshida Y."/>
            <person name="Ohtoshi R."/>
            <person name="Malay A.D."/>
            <person name="Moran D.A.P."/>
            <person name="Tomita M."/>
            <person name="Numata K."/>
            <person name="Arakawa K."/>
        </authorList>
    </citation>
    <scope>NUCLEOTIDE SEQUENCE</scope>
</reference>
<dbReference type="AlphaFoldDB" id="A0A8X6XBZ2"/>
<dbReference type="OrthoDB" id="10421977at2759"/>
<gene>
    <name evidence="1" type="ORF">TNIN_418121</name>
</gene>